<feature type="region of interest" description="Disordered" evidence="1">
    <location>
        <begin position="1"/>
        <end position="30"/>
    </location>
</feature>
<comment type="caution">
    <text evidence="2">The sequence shown here is derived from an EMBL/GenBank/DDBJ whole genome shotgun (WGS) entry which is preliminary data.</text>
</comment>
<proteinExistence type="predicted"/>
<evidence type="ECO:0000313" key="2">
    <source>
        <dbReference type="EMBL" id="PRF27123.1"/>
    </source>
</evidence>
<dbReference type="EMBL" id="PVFZ01000010">
    <property type="protein sequence ID" value="PRF27123.1"/>
    <property type="molecule type" value="Genomic_DNA"/>
</dbReference>
<evidence type="ECO:0000256" key="1">
    <source>
        <dbReference type="SAM" id="MobiDB-lite"/>
    </source>
</evidence>
<dbReference type="InterPro" id="IPR024524">
    <property type="entry name" value="DUF3800"/>
</dbReference>
<dbReference type="Pfam" id="PF12686">
    <property type="entry name" value="DUF3800"/>
    <property type="match status" value="1"/>
</dbReference>
<dbReference type="OrthoDB" id="8558788at2"/>
<sequence length="379" mass="42690">MDEELANDVQGIAADSEKDPGPADADREAKRAAARLKAKESLIASLAGGDFSNQQTRVAHILNLHPAARNSDVALALKYWETFQPEIYNPGGIKPADFFKLDRVPFLVRARAKIQNEYELFQAEEKVRRRRKGREDEMREAVLNDEAPRQMLQVFSDETGKGEDHVIIGSVWVLNGRAVYDVSKAIRDWQAVSKFARREIHFSAFGKGDVDAVTDYLNVVAANREFLSFKLIAVNKRNSRRPIDEVVQRLHEFMLVRGLRHEIESGRVGVPRHVAVTMDEEQSIDRIALTEIRNRVSEGIERANLDGVTLDERFNTVSSKDSALVQLADVVAGAANRQLNFKGERNYKDEIADRVMDVLELKLEEDEAPGVDAAVLFRI</sequence>
<dbReference type="OMA" id="YWETFQP"/>
<feature type="compositionally biased region" description="Basic and acidic residues" evidence="1">
    <location>
        <begin position="15"/>
        <end position="30"/>
    </location>
</feature>
<name>A0A8E2S176_9BURK</name>
<evidence type="ECO:0000313" key="3">
    <source>
        <dbReference type="Proteomes" id="UP000237686"/>
    </source>
</evidence>
<organism evidence="2 3">
    <name type="scientific">Burkholderia multivorans</name>
    <dbReference type="NCBI Taxonomy" id="87883"/>
    <lineage>
        <taxon>Bacteria</taxon>
        <taxon>Pseudomonadati</taxon>
        <taxon>Pseudomonadota</taxon>
        <taxon>Betaproteobacteria</taxon>
        <taxon>Burkholderiales</taxon>
        <taxon>Burkholderiaceae</taxon>
        <taxon>Burkholderia</taxon>
        <taxon>Burkholderia cepacia complex</taxon>
    </lineage>
</organism>
<accession>A0A8E2S176</accession>
<dbReference type="Proteomes" id="UP000237686">
    <property type="component" value="Unassembled WGS sequence"/>
</dbReference>
<protein>
    <submittedName>
        <fullName evidence="2">DUF3800 domain-containing protein</fullName>
    </submittedName>
</protein>
<gene>
    <name evidence="2" type="ORF">C6P98_04705</name>
</gene>
<dbReference type="AlphaFoldDB" id="A0A8E2S176"/>
<dbReference type="KEGG" id="bmk:DM80_2111"/>
<reference evidence="2 3" key="1">
    <citation type="submission" date="2018-03" db="EMBL/GenBank/DDBJ databases">
        <authorList>
            <person name="Nguyen K."/>
            <person name="Fouts D."/>
            <person name="Sutton G."/>
        </authorList>
    </citation>
    <scope>NUCLEOTIDE SEQUENCE [LARGE SCALE GENOMIC DNA]</scope>
    <source>
        <strain evidence="2 3">AU17135</strain>
    </source>
</reference>
<dbReference type="RefSeq" id="WP_012212685.1">
    <property type="nucleotide sequence ID" value="NZ_CAJHCJ010000028.1"/>
</dbReference>